<evidence type="ECO:0000313" key="2">
    <source>
        <dbReference type="EMBL" id="QDU83722.1"/>
    </source>
</evidence>
<name>A0A518CWW3_9BACT</name>
<reference evidence="2 3" key="1">
    <citation type="submission" date="2019-02" db="EMBL/GenBank/DDBJ databases">
        <title>Deep-cultivation of Planctomycetes and their phenomic and genomic characterization uncovers novel biology.</title>
        <authorList>
            <person name="Wiegand S."/>
            <person name="Jogler M."/>
            <person name="Boedeker C."/>
            <person name="Pinto D."/>
            <person name="Vollmers J."/>
            <person name="Rivas-Marin E."/>
            <person name="Kohn T."/>
            <person name="Peeters S.H."/>
            <person name="Heuer A."/>
            <person name="Rast P."/>
            <person name="Oberbeckmann S."/>
            <person name="Bunk B."/>
            <person name="Jeske O."/>
            <person name="Meyerdierks A."/>
            <person name="Storesund J.E."/>
            <person name="Kallscheuer N."/>
            <person name="Luecker S."/>
            <person name="Lage O.M."/>
            <person name="Pohl T."/>
            <person name="Merkel B.J."/>
            <person name="Hornburger P."/>
            <person name="Mueller R.-W."/>
            <person name="Bruemmer F."/>
            <person name="Labrenz M."/>
            <person name="Spormann A.M."/>
            <person name="Op den Camp H."/>
            <person name="Overmann J."/>
            <person name="Amann R."/>
            <person name="Jetten M.S.M."/>
            <person name="Mascher T."/>
            <person name="Medema M.H."/>
            <person name="Devos D.P."/>
            <person name="Kaster A.-K."/>
            <person name="Ovreas L."/>
            <person name="Rohde M."/>
            <person name="Galperin M.Y."/>
            <person name="Jogler C."/>
        </authorList>
    </citation>
    <scope>NUCLEOTIDE SEQUENCE [LARGE SCALE GENOMIC DNA]</scope>
    <source>
        <strain evidence="2 3">Pla163</strain>
    </source>
</reference>
<keyword evidence="3" id="KW-1185">Reference proteome</keyword>
<feature type="compositionally biased region" description="Basic and acidic residues" evidence="1">
    <location>
        <begin position="7"/>
        <end position="19"/>
    </location>
</feature>
<dbReference type="Gene3D" id="1.25.40.10">
    <property type="entry name" value="Tetratricopeptide repeat domain"/>
    <property type="match status" value="1"/>
</dbReference>
<evidence type="ECO:0000313" key="3">
    <source>
        <dbReference type="Proteomes" id="UP000319342"/>
    </source>
</evidence>
<dbReference type="AlphaFoldDB" id="A0A518CWW3"/>
<sequence length="352" mass="39113">MEAPMATDHENENRRDSRSGEALTGECEALQVELSSLVDGELDEVAAAGALARLESSPSCREFFDHARAQVRAHRELADPDALLRHLTGVELGEGFAAREAVHRLASIFYQLGKAYALNATDPDFRTRVFEKAVAVEPTRAHARGLVDGMTASGRGGLDWHSKRHLFNGSLERIERPIEKARKLLRECLELEDDYEPALLYLAFLEMNEGRKVKASRMFEDVFRNGVDPACRGHAAVMIGKIHEEEEDHRTALTWFRWVGISGLADNMPEFFFARFNSALCYAHLGAPERAIDSFRTMLDRHPDRASDLAGFLAASPGLRNEVESQPGFAEALVARCPELFRSTTDGDTASV</sequence>
<evidence type="ECO:0000256" key="1">
    <source>
        <dbReference type="SAM" id="MobiDB-lite"/>
    </source>
</evidence>
<dbReference type="EMBL" id="CP036290">
    <property type="protein sequence ID" value="QDU83722.1"/>
    <property type="molecule type" value="Genomic_DNA"/>
</dbReference>
<organism evidence="2 3">
    <name type="scientific">Rohdeia mirabilis</name>
    <dbReference type="NCBI Taxonomy" id="2528008"/>
    <lineage>
        <taxon>Bacteria</taxon>
        <taxon>Pseudomonadati</taxon>
        <taxon>Planctomycetota</taxon>
        <taxon>Planctomycetia</taxon>
        <taxon>Planctomycetia incertae sedis</taxon>
        <taxon>Rohdeia</taxon>
    </lineage>
</organism>
<dbReference type="InterPro" id="IPR011990">
    <property type="entry name" value="TPR-like_helical_dom_sf"/>
</dbReference>
<dbReference type="SUPFAM" id="SSF48452">
    <property type="entry name" value="TPR-like"/>
    <property type="match status" value="1"/>
</dbReference>
<proteinExistence type="predicted"/>
<accession>A0A518CWW3</accession>
<dbReference type="Proteomes" id="UP000319342">
    <property type="component" value="Chromosome"/>
</dbReference>
<feature type="region of interest" description="Disordered" evidence="1">
    <location>
        <begin position="1"/>
        <end position="22"/>
    </location>
</feature>
<protein>
    <submittedName>
        <fullName evidence="2">Tetratricopeptide repeat protein</fullName>
    </submittedName>
</protein>
<dbReference type="Pfam" id="PF13174">
    <property type="entry name" value="TPR_6"/>
    <property type="match status" value="1"/>
</dbReference>
<gene>
    <name evidence="2" type="ORF">Pla163_08230</name>
</gene>
<dbReference type="InterPro" id="IPR019734">
    <property type="entry name" value="TPR_rpt"/>
</dbReference>